<accession>W2H2N8</accession>
<feature type="signal peptide" evidence="1">
    <location>
        <begin position="1"/>
        <end position="21"/>
    </location>
</feature>
<evidence type="ECO:0000256" key="1">
    <source>
        <dbReference type="SAM" id="SignalP"/>
    </source>
</evidence>
<gene>
    <name evidence="2" type="ORF">L915_07001</name>
</gene>
<evidence type="ECO:0000313" key="2">
    <source>
        <dbReference type="EMBL" id="ETK88791.1"/>
    </source>
</evidence>
<evidence type="ECO:0008006" key="3">
    <source>
        <dbReference type="Google" id="ProtNLM"/>
    </source>
</evidence>
<proteinExistence type="predicted"/>
<keyword evidence="1" id="KW-0732">Signal</keyword>
<reference evidence="2" key="1">
    <citation type="submission" date="2013-11" db="EMBL/GenBank/DDBJ databases">
        <title>The Genome Sequence of Phytophthora parasitica CJ02B3.</title>
        <authorList>
            <consortium name="The Broad Institute Genomics Platform"/>
            <person name="Russ C."/>
            <person name="Tyler B."/>
            <person name="Panabieres F."/>
            <person name="Shan W."/>
            <person name="Tripathy S."/>
            <person name="Grunwald N."/>
            <person name="Machado M."/>
            <person name="Johnson C.S."/>
            <person name="Arredondo F."/>
            <person name="Hong C."/>
            <person name="Coffey M."/>
            <person name="Young S.K."/>
            <person name="Zeng Q."/>
            <person name="Gargeya S."/>
            <person name="Fitzgerald M."/>
            <person name="Abouelleil A."/>
            <person name="Alvarado L."/>
            <person name="Chapman S.B."/>
            <person name="Gainer-Dewar J."/>
            <person name="Goldberg J."/>
            <person name="Griggs A."/>
            <person name="Gujja S."/>
            <person name="Hansen M."/>
            <person name="Howarth C."/>
            <person name="Imamovic A."/>
            <person name="Ireland A."/>
            <person name="Larimer J."/>
            <person name="McCowan C."/>
            <person name="Murphy C."/>
            <person name="Pearson M."/>
            <person name="Poon T.W."/>
            <person name="Priest M."/>
            <person name="Roberts A."/>
            <person name="Saif S."/>
            <person name="Shea T."/>
            <person name="Sykes S."/>
            <person name="Wortman J."/>
            <person name="Nusbaum C."/>
            <person name="Birren B."/>
        </authorList>
    </citation>
    <scope>NUCLEOTIDE SEQUENCE [LARGE SCALE GENOMIC DNA]</scope>
    <source>
        <strain evidence="2">CJ02B3</strain>
    </source>
</reference>
<dbReference type="Proteomes" id="UP000053236">
    <property type="component" value="Unassembled WGS sequence"/>
</dbReference>
<feature type="chain" id="PRO_5004817184" description="HTH psq-type domain-containing protein" evidence="1">
    <location>
        <begin position="22"/>
        <end position="121"/>
    </location>
</feature>
<protein>
    <recommendedName>
        <fullName evidence="3">HTH psq-type domain-containing protein</fullName>
    </recommendedName>
</protein>
<sequence length="121" mass="13447">MGAYTSLYLVVLFLAARNVRGKLLRGAVCTAMNEFNLSRNCIKKIGCIRVMMDALSAPKRMQPKRGRRLTLNEVVELVHAVPLRKRQTQHSIAAASGIRSIHFSDTYATPCFLACKTNTHG</sequence>
<organism evidence="2">
    <name type="scientific">Phytophthora nicotianae</name>
    <name type="common">Potato buckeye rot agent</name>
    <name type="synonym">Phytophthora parasitica</name>
    <dbReference type="NCBI Taxonomy" id="4792"/>
    <lineage>
        <taxon>Eukaryota</taxon>
        <taxon>Sar</taxon>
        <taxon>Stramenopiles</taxon>
        <taxon>Oomycota</taxon>
        <taxon>Peronosporomycetes</taxon>
        <taxon>Peronosporales</taxon>
        <taxon>Peronosporaceae</taxon>
        <taxon>Phytophthora</taxon>
    </lineage>
</organism>
<dbReference type="EMBL" id="KI685803">
    <property type="protein sequence ID" value="ETK88791.1"/>
    <property type="molecule type" value="Genomic_DNA"/>
</dbReference>
<name>W2H2N8_PHYNI</name>
<dbReference type="AlphaFoldDB" id="W2H2N8"/>